<organism evidence="3 4">
    <name type="scientific">Amycolatopsis albispora</name>
    <dbReference type="NCBI Taxonomy" id="1804986"/>
    <lineage>
        <taxon>Bacteria</taxon>
        <taxon>Bacillati</taxon>
        <taxon>Actinomycetota</taxon>
        <taxon>Actinomycetes</taxon>
        <taxon>Pseudonocardiales</taxon>
        <taxon>Pseudonocardiaceae</taxon>
        <taxon>Amycolatopsis</taxon>
    </lineage>
</organism>
<dbReference type="InterPro" id="IPR013786">
    <property type="entry name" value="AcylCoA_DH/ox_N"/>
</dbReference>
<feature type="compositionally biased region" description="Low complexity" evidence="1">
    <location>
        <begin position="146"/>
        <end position="173"/>
    </location>
</feature>
<dbReference type="Proteomes" id="UP000250434">
    <property type="component" value="Chromosome"/>
</dbReference>
<reference evidence="3 4" key="1">
    <citation type="submission" date="2016-04" db="EMBL/GenBank/DDBJ databases">
        <title>Complete genome sequence and analysis of deep-sea sediment isolate, Amycolatopsis sp. WP1.</title>
        <authorList>
            <person name="Wang H."/>
            <person name="Chen S."/>
            <person name="Wu Q."/>
        </authorList>
    </citation>
    <scope>NUCLEOTIDE SEQUENCE [LARGE SCALE GENOMIC DNA]</scope>
    <source>
        <strain evidence="3 4">WP1</strain>
    </source>
</reference>
<dbReference type="InterPro" id="IPR009100">
    <property type="entry name" value="AcylCoA_DH/oxidase_NM_dom_sf"/>
</dbReference>
<evidence type="ECO:0000259" key="2">
    <source>
        <dbReference type="Pfam" id="PF02771"/>
    </source>
</evidence>
<dbReference type="Pfam" id="PF02771">
    <property type="entry name" value="Acyl-CoA_dh_N"/>
    <property type="match status" value="1"/>
</dbReference>
<dbReference type="SUPFAM" id="SSF56645">
    <property type="entry name" value="Acyl-CoA dehydrogenase NM domain-like"/>
    <property type="match status" value="1"/>
</dbReference>
<feature type="region of interest" description="Disordered" evidence="1">
    <location>
        <begin position="145"/>
        <end position="188"/>
    </location>
</feature>
<protein>
    <recommendedName>
        <fullName evidence="2">Acyl-CoA dehydrogenase/oxidase N-terminal domain-containing protein</fullName>
    </recommendedName>
</protein>
<evidence type="ECO:0000313" key="4">
    <source>
        <dbReference type="Proteomes" id="UP000250434"/>
    </source>
</evidence>
<feature type="domain" description="Acyl-CoA dehydrogenase/oxidase N-terminal" evidence="2">
    <location>
        <begin position="12"/>
        <end position="118"/>
    </location>
</feature>
<dbReference type="KEGG" id="aab:A4R43_08720"/>
<evidence type="ECO:0000256" key="1">
    <source>
        <dbReference type="SAM" id="MobiDB-lite"/>
    </source>
</evidence>
<sequence length="188" mass="19786">MTEFPLAPPAHEQRWLAVARDLAAEFARTAADRDATTELPRENLVALHAAGLDAALLPAALGGQDLSYRAYGEIVRTLSAACPATACIWVMYIGAGVGLAQLSAPEMARFYADELIAGRRFANALSEPTGGNRFLFPSQAAEPVEGGFRFSGPSGSPRAAKSPTTSWSTCSSTVNRPSSACRATTPSR</sequence>
<dbReference type="GO" id="GO:0050660">
    <property type="term" value="F:flavin adenine dinucleotide binding"/>
    <property type="evidence" value="ECO:0007669"/>
    <property type="project" value="InterPro"/>
</dbReference>
<feature type="compositionally biased region" description="Polar residues" evidence="1">
    <location>
        <begin position="174"/>
        <end position="188"/>
    </location>
</feature>
<name>A0A344L3H7_9PSEU</name>
<dbReference type="AlphaFoldDB" id="A0A344L3H7"/>
<gene>
    <name evidence="3" type="ORF">A4R43_08720</name>
</gene>
<dbReference type="EMBL" id="CP015163">
    <property type="protein sequence ID" value="AXB42601.1"/>
    <property type="molecule type" value="Genomic_DNA"/>
</dbReference>
<accession>A0A344L3H7</accession>
<proteinExistence type="predicted"/>
<dbReference type="InterPro" id="IPR037069">
    <property type="entry name" value="AcylCoA_DH/ox_N_sf"/>
</dbReference>
<dbReference type="GO" id="GO:0016627">
    <property type="term" value="F:oxidoreductase activity, acting on the CH-CH group of donors"/>
    <property type="evidence" value="ECO:0007669"/>
    <property type="project" value="InterPro"/>
</dbReference>
<evidence type="ECO:0000313" key="3">
    <source>
        <dbReference type="EMBL" id="AXB42601.1"/>
    </source>
</evidence>
<dbReference type="RefSeq" id="WP_236808853.1">
    <property type="nucleotide sequence ID" value="NZ_CP015163.1"/>
</dbReference>
<keyword evidence="4" id="KW-1185">Reference proteome</keyword>
<dbReference type="Gene3D" id="1.10.540.10">
    <property type="entry name" value="Acyl-CoA dehydrogenase/oxidase, N-terminal domain"/>
    <property type="match status" value="1"/>
</dbReference>